<reference evidence="4" key="1">
    <citation type="submission" date="2011-03" db="EMBL/GenBank/DDBJ databases">
        <title>Version 3 of the genome sequence of Otolemur garnettii (Bushbaby).</title>
        <authorList>
            <consortium name="The Broad Institute Genome Sequencing Platform"/>
            <person name="Di Palma F."/>
            <person name="Johnson J."/>
            <person name="Lander E.S."/>
            <person name="Lindblad-Toh K."/>
            <person name="Jaffe D.B."/>
            <person name="Gnerre S."/>
            <person name="MacCallum I."/>
            <person name="Przybylski D."/>
            <person name="Ribeiro F.J."/>
            <person name="Burton J.N."/>
            <person name="Walker B.J."/>
            <person name="Sharpe T."/>
            <person name="Hall G."/>
        </authorList>
    </citation>
    <scope>NUCLEOTIDE SEQUENCE [LARGE SCALE GENOMIC DNA]</scope>
</reference>
<feature type="compositionally biased region" description="Pro residues" evidence="2">
    <location>
        <begin position="199"/>
        <end position="208"/>
    </location>
</feature>
<dbReference type="GeneTree" id="ENSGT00940000156018"/>
<dbReference type="eggNOG" id="ENOG502SCUX">
    <property type="taxonomic scope" value="Eukaryota"/>
</dbReference>
<dbReference type="OMA" id="ITAKHQP"/>
<proteinExistence type="predicted"/>
<evidence type="ECO:0000313" key="4">
    <source>
        <dbReference type="Proteomes" id="UP000005225"/>
    </source>
</evidence>
<dbReference type="EMBL" id="AAQR03128788">
    <property type="status" value="NOT_ANNOTATED_CDS"/>
    <property type="molecule type" value="Genomic_DNA"/>
</dbReference>
<sequence length="1330" mass="143708">GRADPVRNQDNAASNTATAHEPVVTQWEVFPPSPTHSLQDKMGTGSPQLQHEAPKAKELFSQQLAEATTAPRHIPRLKAVVESQAFKNILVDEMDMMLSRAATLIQANWRRYRLRQKLISQVTAAKAIQEAWRRFSMRRLLRSSKSMVRKVTKEEGDIPYHAPQQVRFQHQEENHLLCQQKMLNKETQFPSSGSLAPSTPQPPEPAPQAPSHGSGVAFLPHQTVAIRFPCPVSLDAKCEPCLLTRTVRSACLVHVEGDTVKTKHVTTRSYKAGAAEPPPSGRYGQVVTGPLKIQTQAHVETENFKAPLQICPEPMTTKTLPQTYPVVSTTKTPLQTYSVSTTTKTPPQTHPAPLVSITKTPAQMYPGPTMTKTQAQVRPTVSTTGASPQSRPVAMMAKIPPQVCLLASMMKSLPQTRHIATITKASPQSVSMTTKIPPQLRLAATTAKTLPQTSPGPTITKTSSQTCPVTSITKTPPQMRLAAMLTKTPAQVAAVLKTLCLSPPAAGTLKAPPQAGLTARILNTSSPIHMNVQKAKATMNVKQASGTVKVSYLGNGKIKCFPQPHPGAVAPKAPDKPPLEAERVKTVLQKQLKTDTVSKTNVAIGMTRPMSWTKVPEEGNKDQSRYGPVEMAVTLPQGQLVSSLTKALSHEHPPCLSQGQLATPLIKASSQVHLSTKVTKASSLAHLVTCLTKVHSQSHLPTGLMKAQSQARLVTDATKCLFTTHQAADLSSKTQSQPLLAGSKASTQPCQHLSVFSTLPQAKPEDRLTQLQPQSHLPSKTPQGPQPVTPETQGMLVPLLTSAGQSTCNVESWGDNGATRAQTSVPNQPVPCQEDVAASQLASLCSELATVLASQEDLRALLAKALSQGEVRAALNQALSKDVLGATVAKALPQGMLGMVLVKALSWGEMGIALSRALSRGELRAELTKAMQGKLAEVLSKALTEEERATLSQALCQGELGAVLSQSLSQVALRTGAILPKSASKTAGIGMTVMPAPLAVDCRGNPSAAWGPSLGPMRTQSSKGPADAGVPGGQSWSSVWAPARDTMPWQTVGNQEAVDPRLSGELMMSMQAVEAILIHAVITLQAGTRGYLVRRTIRMWHVRATVIQAHWRGYRVRRNLARLYRAITTIQAAWRGYCTRRDYTQRQQIFLPVMWAELRGRAVTTLDQGHFQDQASRTLSGHRCFQSCQPQVCSLCQSLNSGLGNPPSVVMLVGSSPRTCHTCGHTQPTRVVQGMGRSATVHRATAWASACQVAPQNPRQLHQLNKAATSIQSAWRGFRVRREIRQQQKAAKMVQATWRGHYTRNCLTTDALLGRVNPWAGLRQAHWSGI</sequence>
<feature type="region of interest" description="Disordered" evidence="2">
    <location>
        <begin position="369"/>
        <end position="389"/>
    </location>
</feature>
<dbReference type="Ensembl" id="ENSOGAT00000029084.1">
    <property type="protein sequence ID" value="ENSOGAP00000019296.1"/>
    <property type="gene ID" value="ENSOGAG00000033156.1"/>
</dbReference>
<dbReference type="InterPro" id="IPR000048">
    <property type="entry name" value="IQ_motif_EF-hand-BS"/>
</dbReference>
<feature type="compositionally biased region" description="Polar residues" evidence="2">
    <location>
        <begin position="769"/>
        <end position="783"/>
    </location>
</feature>
<evidence type="ECO:0000256" key="1">
    <source>
        <dbReference type="ARBA" id="ARBA00022737"/>
    </source>
</evidence>
<feature type="region of interest" description="Disordered" evidence="2">
    <location>
        <begin position="767"/>
        <end position="792"/>
    </location>
</feature>
<reference evidence="3" key="2">
    <citation type="submission" date="2025-08" db="UniProtKB">
        <authorList>
            <consortium name="Ensembl"/>
        </authorList>
    </citation>
    <scope>IDENTIFICATION</scope>
</reference>
<dbReference type="SUPFAM" id="SSF52540">
    <property type="entry name" value="P-loop containing nucleoside triphosphate hydrolases"/>
    <property type="match status" value="3"/>
</dbReference>
<dbReference type="FunFam" id="1.20.5.190:FF:000036">
    <property type="entry name" value="IQ motif containing N"/>
    <property type="match status" value="1"/>
</dbReference>
<feature type="region of interest" description="Disordered" evidence="2">
    <location>
        <begin position="1"/>
        <end position="22"/>
    </location>
</feature>
<dbReference type="SMART" id="SM00015">
    <property type="entry name" value="IQ"/>
    <property type="match status" value="7"/>
</dbReference>
<organism evidence="3 4">
    <name type="scientific">Otolemur garnettii</name>
    <name type="common">Small-eared galago</name>
    <name type="synonym">Garnett's greater bushbaby</name>
    <dbReference type="NCBI Taxonomy" id="30611"/>
    <lineage>
        <taxon>Eukaryota</taxon>
        <taxon>Metazoa</taxon>
        <taxon>Chordata</taxon>
        <taxon>Craniata</taxon>
        <taxon>Vertebrata</taxon>
        <taxon>Euteleostomi</taxon>
        <taxon>Mammalia</taxon>
        <taxon>Eutheria</taxon>
        <taxon>Euarchontoglires</taxon>
        <taxon>Primates</taxon>
        <taxon>Strepsirrhini</taxon>
        <taxon>Lorisiformes</taxon>
        <taxon>Galagidae</taxon>
        <taxon>Otolemur</taxon>
    </lineage>
</organism>
<name>H0XT54_OTOGA</name>
<dbReference type="InParanoid" id="H0XT54"/>
<dbReference type="Pfam" id="PF00612">
    <property type="entry name" value="IQ"/>
    <property type="match status" value="5"/>
</dbReference>
<protein>
    <submittedName>
        <fullName evidence="3">IQ motif containing N</fullName>
    </submittedName>
</protein>
<dbReference type="Proteomes" id="UP000005225">
    <property type="component" value="Unassembled WGS sequence"/>
</dbReference>
<accession>H0XT54</accession>
<dbReference type="InterPro" id="IPR052318">
    <property type="entry name" value="CellDiv_DevSignal_Domain"/>
</dbReference>
<dbReference type="PANTHER" id="PTHR22590">
    <property type="entry name" value="MYOSIN MOTOR DOMAIN-CONTAINING PROTEIN"/>
    <property type="match status" value="1"/>
</dbReference>
<dbReference type="GO" id="GO:0007286">
    <property type="term" value="P:spermatid development"/>
    <property type="evidence" value="ECO:0007669"/>
    <property type="project" value="Ensembl"/>
</dbReference>
<evidence type="ECO:0000256" key="2">
    <source>
        <dbReference type="SAM" id="MobiDB-lite"/>
    </source>
</evidence>
<dbReference type="PANTHER" id="PTHR22590:SF2">
    <property type="entry name" value="IQ DOMAIN-CONTAINING PROTEIN N"/>
    <property type="match status" value="1"/>
</dbReference>
<dbReference type="PROSITE" id="PS50096">
    <property type="entry name" value="IQ"/>
    <property type="match status" value="6"/>
</dbReference>
<dbReference type="Gene3D" id="1.20.5.190">
    <property type="match status" value="3"/>
</dbReference>
<dbReference type="FunCoup" id="H0XT54">
    <property type="interactions" value="582"/>
</dbReference>
<dbReference type="EMBL" id="AAQR03128787">
    <property type="status" value="NOT_ANNOTATED_CDS"/>
    <property type="molecule type" value="Genomic_DNA"/>
</dbReference>
<dbReference type="GO" id="GO:0005739">
    <property type="term" value="C:mitochondrion"/>
    <property type="evidence" value="ECO:0007669"/>
    <property type="project" value="Ensembl"/>
</dbReference>
<evidence type="ECO:0000313" key="3">
    <source>
        <dbReference type="Ensembl" id="ENSOGAP00000019296.1"/>
    </source>
</evidence>
<keyword evidence="4" id="KW-1185">Reference proteome</keyword>
<dbReference type="STRING" id="30611.ENSOGAP00000019296"/>
<feature type="compositionally biased region" description="Polar residues" evidence="2">
    <location>
        <begin position="8"/>
        <end position="18"/>
    </location>
</feature>
<dbReference type="InterPro" id="IPR027417">
    <property type="entry name" value="P-loop_NTPase"/>
</dbReference>
<dbReference type="HOGENOM" id="CLU_008587_0_0_1"/>
<feature type="region of interest" description="Disordered" evidence="2">
    <location>
        <begin position="449"/>
        <end position="471"/>
    </location>
</feature>
<dbReference type="CDD" id="cd23767">
    <property type="entry name" value="IQCD"/>
    <property type="match status" value="4"/>
</dbReference>
<keyword evidence="1" id="KW-0677">Repeat</keyword>
<feature type="compositionally biased region" description="Polar residues" evidence="2">
    <location>
        <begin position="370"/>
        <end position="389"/>
    </location>
</feature>
<feature type="region of interest" description="Disordered" evidence="2">
    <location>
        <begin position="188"/>
        <end position="216"/>
    </location>
</feature>
<reference evidence="3" key="3">
    <citation type="submission" date="2025-09" db="UniProtKB">
        <authorList>
            <consortium name="Ensembl"/>
        </authorList>
    </citation>
    <scope>IDENTIFICATION</scope>
</reference>